<evidence type="ECO:0000313" key="9">
    <source>
        <dbReference type="Proteomes" id="UP000050964"/>
    </source>
</evidence>
<gene>
    <name evidence="8" type="ORF">FD26_GL000669</name>
</gene>
<proteinExistence type="inferred from homology"/>
<dbReference type="EMBL" id="AZDB01000002">
    <property type="protein sequence ID" value="KRK44313.1"/>
    <property type="molecule type" value="Genomic_DNA"/>
</dbReference>
<dbReference type="AlphaFoldDB" id="A0A837RK35"/>
<evidence type="ECO:0000256" key="2">
    <source>
        <dbReference type="ARBA" id="ARBA00022729"/>
    </source>
</evidence>
<dbReference type="Gene3D" id="3.40.190.10">
    <property type="entry name" value="Periplasmic binding protein-like II"/>
    <property type="match status" value="2"/>
</dbReference>
<accession>A0A837RK35</accession>
<evidence type="ECO:0000313" key="8">
    <source>
        <dbReference type="EMBL" id="KRK44313.1"/>
    </source>
</evidence>
<evidence type="ECO:0000256" key="6">
    <source>
        <dbReference type="PIRNR" id="PIRNR002854"/>
    </source>
</evidence>
<comment type="similarity">
    <text evidence="6">Belongs to the nlpA lipoprotein family.</text>
</comment>
<dbReference type="PANTHER" id="PTHR30429:SF1">
    <property type="entry name" value="D-METHIONINE-BINDING LIPOPROTEIN METQ-RELATED"/>
    <property type="match status" value="1"/>
</dbReference>
<name>A0A837RK35_9LACO</name>
<dbReference type="PROSITE" id="PS51257">
    <property type="entry name" value="PROKAR_LIPOPROTEIN"/>
    <property type="match status" value="1"/>
</dbReference>
<keyword evidence="4" id="KW-0564">Palmitate</keyword>
<evidence type="ECO:0000256" key="3">
    <source>
        <dbReference type="ARBA" id="ARBA00023136"/>
    </source>
</evidence>
<reference evidence="8 9" key="1">
    <citation type="journal article" date="2015" name="Genome Announc.">
        <title>Expanding the biotechnology potential of lactobacilli through comparative genomics of 213 strains and associated genera.</title>
        <authorList>
            <person name="Sun Z."/>
            <person name="Harris H.M."/>
            <person name="McCann A."/>
            <person name="Guo C."/>
            <person name="Argimon S."/>
            <person name="Zhang W."/>
            <person name="Yang X."/>
            <person name="Jeffery I.B."/>
            <person name="Cooney J.C."/>
            <person name="Kagawa T.F."/>
            <person name="Liu W."/>
            <person name="Song Y."/>
            <person name="Salvetti E."/>
            <person name="Wrobel A."/>
            <person name="Rasinkangas P."/>
            <person name="Parkhill J."/>
            <person name="Rea M.C."/>
            <person name="O'Sullivan O."/>
            <person name="Ritari J."/>
            <person name="Douillard F.P."/>
            <person name="Paul Ross R."/>
            <person name="Yang R."/>
            <person name="Briner A.E."/>
            <person name="Felis G.E."/>
            <person name="de Vos W.M."/>
            <person name="Barrangou R."/>
            <person name="Klaenhammer T.R."/>
            <person name="Caufield P.W."/>
            <person name="Cui Y."/>
            <person name="Zhang H."/>
            <person name="O'Toole P.W."/>
        </authorList>
    </citation>
    <scope>NUCLEOTIDE SEQUENCE [LARGE SCALE GENOMIC DNA]</scope>
    <source>
        <strain evidence="8 9">JCM 15951</strain>
    </source>
</reference>
<dbReference type="GO" id="GO:0016020">
    <property type="term" value="C:membrane"/>
    <property type="evidence" value="ECO:0007669"/>
    <property type="project" value="UniProtKB-SubCell"/>
</dbReference>
<dbReference type="SUPFAM" id="SSF53850">
    <property type="entry name" value="Periplasmic binding protein-like II"/>
    <property type="match status" value="1"/>
</dbReference>
<keyword evidence="3" id="KW-0472">Membrane</keyword>
<comment type="subcellular location">
    <subcellularLocation>
        <location evidence="1">Membrane</location>
        <topology evidence="1">Lipid-anchor</topology>
    </subcellularLocation>
</comment>
<protein>
    <recommendedName>
        <fullName evidence="6">Lipoprotein</fullName>
    </recommendedName>
</protein>
<sequence>MGKNMSKFKKFGKVILLAFTALFIFVLAGCGNQNSGKTVKVGINPSDETIWKVVQKKVKSEGINLQIKTFNDYNQPNTALSQGEVDINAYQHTDFLNSWNKAHHTDLVSIGKTVIQPMAMYSKKITKLSQLKNGDKIAIPNDASNEARALQLLEYNGILKLNDSKTLPSTKDITENKLNLKFTTVDAAQTARVVGDVTASIVNGNVANDAKLNPKKAVVTEKINKNSIPWINIIVAQKKDKNNKTYKKVVKAFQSKDVEKAIKKVYGGNEIPAWNAKF</sequence>
<evidence type="ECO:0000256" key="4">
    <source>
        <dbReference type="ARBA" id="ARBA00023139"/>
    </source>
</evidence>
<evidence type="ECO:0000256" key="5">
    <source>
        <dbReference type="ARBA" id="ARBA00023288"/>
    </source>
</evidence>
<dbReference type="InterPro" id="IPR004872">
    <property type="entry name" value="Lipoprotein_NlpA"/>
</dbReference>
<dbReference type="PIRSF" id="PIRSF002854">
    <property type="entry name" value="MetQ"/>
    <property type="match status" value="1"/>
</dbReference>
<evidence type="ECO:0000256" key="1">
    <source>
        <dbReference type="ARBA" id="ARBA00004635"/>
    </source>
</evidence>
<keyword evidence="5 6" id="KW-0449">Lipoprotein</keyword>
<dbReference type="Proteomes" id="UP000050964">
    <property type="component" value="Unassembled WGS sequence"/>
</dbReference>
<evidence type="ECO:0000256" key="7">
    <source>
        <dbReference type="PIRSR" id="PIRSR002854-1"/>
    </source>
</evidence>
<comment type="caution">
    <text evidence="8">The sequence shown here is derived from an EMBL/GenBank/DDBJ whole genome shotgun (WGS) entry which is preliminary data.</text>
</comment>
<organism evidence="8 9">
    <name type="scientific">Companilactobacillus crustorum JCM 15951</name>
    <dbReference type="NCBI Taxonomy" id="1423737"/>
    <lineage>
        <taxon>Bacteria</taxon>
        <taxon>Bacillati</taxon>
        <taxon>Bacillota</taxon>
        <taxon>Bacilli</taxon>
        <taxon>Lactobacillales</taxon>
        <taxon>Lactobacillaceae</taxon>
        <taxon>Companilactobacillus</taxon>
    </lineage>
</organism>
<dbReference type="PANTHER" id="PTHR30429">
    <property type="entry name" value="D-METHIONINE-BINDING LIPOPROTEIN METQ"/>
    <property type="match status" value="1"/>
</dbReference>
<dbReference type="Pfam" id="PF03180">
    <property type="entry name" value="Lipoprotein_9"/>
    <property type="match status" value="1"/>
</dbReference>
<feature type="lipid moiety-binding region" description="S-diacylglycerol cysteine" evidence="7">
    <location>
        <position position="30"/>
    </location>
</feature>
<keyword evidence="2" id="KW-0732">Signal</keyword>